<dbReference type="InterPro" id="IPR011991">
    <property type="entry name" value="ArsR-like_HTH"/>
</dbReference>
<evidence type="ECO:0000313" key="5">
    <source>
        <dbReference type="EMBL" id="REH50214.1"/>
    </source>
</evidence>
<keyword evidence="3" id="KW-0804">Transcription</keyword>
<keyword evidence="2 5" id="KW-0238">DNA-binding</keyword>
<dbReference type="PROSITE" id="PS50995">
    <property type="entry name" value="HTH_MARR_2"/>
    <property type="match status" value="1"/>
</dbReference>
<dbReference type="Pfam" id="PF01047">
    <property type="entry name" value="MarR"/>
    <property type="match status" value="1"/>
</dbReference>
<dbReference type="SUPFAM" id="SSF46785">
    <property type="entry name" value="Winged helix' DNA-binding domain"/>
    <property type="match status" value="1"/>
</dbReference>
<dbReference type="CDD" id="cd00090">
    <property type="entry name" value="HTH_ARSR"/>
    <property type="match status" value="1"/>
</dbReference>
<evidence type="ECO:0000256" key="2">
    <source>
        <dbReference type="ARBA" id="ARBA00023125"/>
    </source>
</evidence>
<sequence>MVPLGEVTQDDLEVADDIGMSIARLHRLLACVSSSGSKAKAGMDRPTFMLLATLAEHGPRRSGALAEALHSDPSTVSRQVAQLVKAGLVERKVDDQDGRATVLAATEPGLALLAEMRGRRNAQIAQMIMHWPDDDRARFAELFERFITDYERHLPVFIAAFADKAGVGGEK</sequence>
<accession>A0A3E0HUT9</accession>
<organism evidence="5 6">
    <name type="scientific">Kutzneria buriramensis</name>
    <dbReference type="NCBI Taxonomy" id="1045776"/>
    <lineage>
        <taxon>Bacteria</taxon>
        <taxon>Bacillati</taxon>
        <taxon>Actinomycetota</taxon>
        <taxon>Actinomycetes</taxon>
        <taxon>Pseudonocardiales</taxon>
        <taxon>Pseudonocardiaceae</taxon>
        <taxon>Kutzneria</taxon>
    </lineage>
</organism>
<keyword evidence="1" id="KW-0805">Transcription regulation</keyword>
<evidence type="ECO:0000259" key="4">
    <source>
        <dbReference type="PROSITE" id="PS50995"/>
    </source>
</evidence>
<feature type="domain" description="HTH marR-type" evidence="4">
    <location>
        <begin position="15"/>
        <end position="148"/>
    </location>
</feature>
<dbReference type="InterPro" id="IPR052526">
    <property type="entry name" value="HTH-type_Bedaq_tolerance"/>
</dbReference>
<keyword evidence="6" id="KW-1185">Reference proteome</keyword>
<dbReference type="SMART" id="SM00347">
    <property type="entry name" value="HTH_MARR"/>
    <property type="match status" value="1"/>
</dbReference>
<dbReference type="PANTHER" id="PTHR39515:SF2">
    <property type="entry name" value="HTH-TYPE TRANSCRIPTIONAL REGULATOR RV0880"/>
    <property type="match status" value="1"/>
</dbReference>
<dbReference type="GO" id="GO:0003677">
    <property type="term" value="F:DNA binding"/>
    <property type="evidence" value="ECO:0007669"/>
    <property type="project" value="UniProtKB-KW"/>
</dbReference>
<dbReference type="Gene3D" id="1.10.10.10">
    <property type="entry name" value="Winged helix-like DNA-binding domain superfamily/Winged helix DNA-binding domain"/>
    <property type="match status" value="1"/>
</dbReference>
<gene>
    <name evidence="5" type="ORF">BCF44_104490</name>
</gene>
<name>A0A3E0HUT9_9PSEU</name>
<dbReference type="PANTHER" id="PTHR39515">
    <property type="entry name" value="CONSERVED PROTEIN"/>
    <property type="match status" value="1"/>
</dbReference>
<dbReference type="RefSeq" id="WP_246015030.1">
    <property type="nucleotide sequence ID" value="NZ_CP144375.1"/>
</dbReference>
<dbReference type="Proteomes" id="UP000256269">
    <property type="component" value="Unassembled WGS sequence"/>
</dbReference>
<comment type="caution">
    <text evidence="5">The sequence shown here is derived from an EMBL/GenBank/DDBJ whole genome shotgun (WGS) entry which is preliminary data.</text>
</comment>
<dbReference type="InterPro" id="IPR036388">
    <property type="entry name" value="WH-like_DNA-bd_sf"/>
</dbReference>
<dbReference type="EMBL" id="QUNO01000004">
    <property type="protein sequence ID" value="REH50214.1"/>
    <property type="molecule type" value="Genomic_DNA"/>
</dbReference>
<evidence type="ECO:0000256" key="1">
    <source>
        <dbReference type="ARBA" id="ARBA00023015"/>
    </source>
</evidence>
<dbReference type="InterPro" id="IPR023187">
    <property type="entry name" value="Tscrpt_reg_MarR-type_CS"/>
</dbReference>
<dbReference type="AlphaFoldDB" id="A0A3E0HUT9"/>
<dbReference type="InterPro" id="IPR000835">
    <property type="entry name" value="HTH_MarR-typ"/>
</dbReference>
<dbReference type="InterPro" id="IPR036390">
    <property type="entry name" value="WH_DNA-bd_sf"/>
</dbReference>
<protein>
    <submittedName>
        <fullName evidence="5">DNA-binding MarR family transcriptional regulator</fullName>
    </submittedName>
</protein>
<evidence type="ECO:0000256" key="3">
    <source>
        <dbReference type="ARBA" id="ARBA00023163"/>
    </source>
</evidence>
<evidence type="ECO:0000313" key="6">
    <source>
        <dbReference type="Proteomes" id="UP000256269"/>
    </source>
</evidence>
<dbReference type="GO" id="GO:0003700">
    <property type="term" value="F:DNA-binding transcription factor activity"/>
    <property type="evidence" value="ECO:0007669"/>
    <property type="project" value="InterPro"/>
</dbReference>
<dbReference type="PROSITE" id="PS01117">
    <property type="entry name" value="HTH_MARR_1"/>
    <property type="match status" value="1"/>
</dbReference>
<proteinExistence type="predicted"/>
<reference evidence="5 6" key="1">
    <citation type="submission" date="2018-08" db="EMBL/GenBank/DDBJ databases">
        <title>Genomic Encyclopedia of Archaeal and Bacterial Type Strains, Phase II (KMG-II): from individual species to whole genera.</title>
        <authorList>
            <person name="Goeker M."/>
        </authorList>
    </citation>
    <scope>NUCLEOTIDE SEQUENCE [LARGE SCALE GENOMIC DNA]</scope>
    <source>
        <strain evidence="5 6">DSM 45791</strain>
    </source>
</reference>